<dbReference type="Proteomes" id="UP001161325">
    <property type="component" value="Unassembled WGS sequence"/>
</dbReference>
<keyword evidence="3" id="KW-1185">Reference proteome</keyword>
<accession>A0AA37V687</accession>
<evidence type="ECO:0000256" key="1">
    <source>
        <dbReference type="SAM" id="MobiDB-lite"/>
    </source>
</evidence>
<dbReference type="EMBL" id="BRXS01000002">
    <property type="protein sequence ID" value="GLC25001.1"/>
    <property type="molecule type" value="Genomic_DNA"/>
</dbReference>
<feature type="region of interest" description="Disordered" evidence="1">
    <location>
        <begin position="707"/>
        <end position="726"/>
    </location>
</feature>
<feature type="compositionally biased region" description="Basic residues" evidence="1">
    <location>
        <begin position="707"/>
        <end position="718"/>
    </location>
</feature>
<name>A0AA37V687_9BACT</name>
<comment type="caution">
    <text evidence="2">The sequence shown here is derived from an EMBL/GenBank/DDBJ whole genome shotgun (WGS) entry which is preliminary data.</text>
</comment>
<evidence type="ECO:0000313" key="2">
    <source>
        <dbReference type="EMBL" id="GLC25001.1"/>
    </source>
</evidence>
<reference evidence="2" key="1">
    <citation type="submission" date="2022-08" db="EMBL/GenBank/DDBJ databases">
        <title>Draft genome sequencing of Roseisolibacter agri AW1220.</title>
        <authorList>
            <person name="Tobiishi Y."/>
            <person name="Tonouchi A."/>
        </authorList>
    </citation>
    <scope>NUCLEOTIDE SEQUENCE</scope>
    <source>
        <strain evidence="2">AW1220</strain>
    </source>
</reference>
<gene>
    <name evidence="2" type="ORF">rosag_15140</name>
</gene>
<protein>
    <submittedName>
        <fullName evidence="2">Uncharacterized protein</fullName>
    </submittedName>
</protein>
<evidence type="ECO:0000313" key="3">
    <source>
        <dbReference type="Proteomes" id="UP001161325"/>
    </source>
</evidence>
<dbReference type="AlphaFoldDB" id="A0AA37V687"/>
<proteinExistence type="predicted"/>
<sequence>MTVCAALSATTHDPVPLQPPPDQPANVLPAVGVAVSVTVVPFAKVVLQVPLDAPPDRVHAMPAGAELTPPPPAPAVATVSVTGAGATGVGVNVAVTACVAFSVTTQAPVPVQPPLQPANVLPAAGVAVSVTAAPLVKLTAHAPLWPPLLRAQATPPGAELTTPSPLPAVLTSSAYDAVGGGGGGGATTATAKVAVTPCAALSVTTQLPVPLHPPPDQPWKALPTVGVAASVTVVPTSNVAAQVPLWLPPSAAGVRAQVMPPGTDETDPPPVPAVATVSAWRAAPKVAVTVVACCGVTVHGPVPLQPPPVHPRKALPADGVALSVTVVPLTTVVPQSPVWPPPVRVHWIPAGVDVTRPSPMPAKAMLSACIVGGGGANVAVTACASPMVTVHAPVPLQAPDQPMNALPAVGAAVSVTALPNANANAQVPLRSVPHATPAGAEVTVPVPPPAVVIASTPVLGAKVAVTVCAALTSTVHGPVPTQPPAPAPLQPRKMLPAAGVAVSVTAVETITDVSQLPVCRPLPAPVHAIPAGADATLPAPVPITRTLSACVGMRAKVAVTLCGASMRIAQVVAVPQPAAPVHPVKVLPADGAAVSDSMVPPGTGAAHAVPPVAHVIVVEPALVAPTLTVPAPSPPNATCTWWLVTVGGVSISVVLAPSHADARSAIVASAARVAVKFTCLLLAITRLPGGTPSVRTDARALGVAERRRHRASRRRHDCGHRTAANV</sequence>
<organism evidence="2 3">
    <name type="scientific">Roseisolibacter agri</name>
    <dbReference type="NCBI Taxonomy" id="2014610"/>
    <lineage>
        <taxon>Bacteria</taxon>
        <taxon>Pseudomonadati</taxon>
        <taxon>Gemmatimonadota</taxon>
        <taxon>Gemmatimonadia</taxon>
        <taxon>Gemmatimonadales</taxon>
        <taxon>Gemmatimonadaceae</taxon>
        <taxon>Roseisolibacter</taxon>
    </lineage>
</organism>